<evidence type="ECO:0000313" key="3">
    <source>
        <dbReference type="Proteomes" id="UP000065533"/>
    </source>
</evidence>
<keyword evidence="1" id="KW-0812">Transmembrane</keyword>
<keyword evidence="3" id="KW-1185">Reference proteome</keyword>
<protein>
    <recommendedName>
        <fullName evidence="4">DUF4181 domain-containing protein</fullName>
    </recommendedName>
</protein>
<gene>
    <name evidence="2" type="ORF">AUO94_01530</name>
</gene>
<reference evidence="2" key="1">
    <citation type="submission" date="2016-01" db="EMBL/GenBank/DDBJ databases">
        <title>Complete genome of Planococcus kocurri type strain.</title>
        <authorList>
            <person name="See-Too W.S."/>
        </authorList>
    </citation>
    <scope>NUCLEOTIDE SEQUENCE [LARGE SCALE GENOMIC DNA]</scope>
    <source>
        <strain evidence="2">ATCC 43650</strain>
    </source>
</reference>
<keyword evidence="1" id="KW-1133">Transmembrane helix</keyword>
<feature type="transmembrane region" description="Helical" evidence="1">
    <location>
        <begin position="109"/>
        <end position="129"/>
    </location>
</feature>
<organism evidence="2 3">
    <name type="scientific">Planococcus kocurii</name>
    <dbReference type="NCBI Taxonomy" id="1374"/>
    <lineage>
        <taxon>Bacteria</taxon>
        <taxon>Bacillati</taxon>
        <taxon>Bacillota</taxon>
        <taxon>Bacilli</taxon>
        <taxon>Bacillales</taxon>
        <taxon>Caryophanaceae</taxon>
        <taxon>Planococcus</taxon>
    </lineage>
</organism>
<feature type="transmembrane region" description="Helical" evidence="1">
    <location>
        <begin position="6"/>
        <end position="24"/>
    </location>
</feature>
<name>A0ABM5WSV1_9BACL</name>
<proteinExistence type="predicted"/>
<dbReference type="EMBL" id="CP013661">
    <property type="protein sequence ID" value="ALS77403.1"/>
    <property type="molecule type" value="Genomic_DNA"/>
</dbReference>
<dbReference type="InterPro" id="IPR025441">
    <property type="entry name" value="DUF4181"/>
</dbReference>
<dbReference type="Pfam" id="PF13789">
    <property type="entry name" value="DUF4181"/>
    <property type="match status" value="1"/>
</dbReference>
<evidence type="ECO:0008006" key="4">
    <source>
        <dbReference type="Google" id="ProtNLM"/>
    </source>
</evidence>
<evidence type="ECO:0000313" key="2">
    <source>
        <dbReference type="EMBL" id="ALS77403.1"/>
    </source>
</evidence>
<evidence type="ECO:0000256" key="1">
    <source>
        <dbReference type="SAM" id="Phobius"/>
    </source>
</evidence>
<feature type="transmembrane region" description="Helical" evidence="1">
    <location>
        <begin position="76"/>
        <end position="97"/>
    </location>
</feature>
<accession>A0ABM5WSV1</accession>
<dbReference type="Proteomes" id="UP000065533">
    <property type="component" value="Chromosome"/>
</dbReference>
<keyword evidence="1" id="KW-0472">Membrane</keyword>
<dbReference type="RefSeq" id="WP_058384083.1">
    <property type="nucleotide sequence ID" value="NZ_CP013661.2"/>
</dbReference>
<feature type="transmembrane region" description="Helical" evidence="1">
    <location>
        <begin position="52"/>
        <end position="70"/>
    </location>
</feature>
<sequence>MNVLALGLFLAVLFGVIWLVKWMLRKVFAIKKEKVDWLSYNHINKLHKKIDWGIRIATMVGMIFTIYFVLYKQYPIALYLVVWGAFTIIDYSVRAFFEWKYTDNPKQWILTMSEIVILVIAAIVATIQFDLLTIG</sequence>